<dbReference type="EMBL" id="KV878582">
    <property type="protein sequence ID" value="OJJ65401.1"/>
    <property type="molecule type" value="Genomic_DNA"/>
</dbReference>
<comment type="similarity">
    <text evidence="1">Belongs to the CoA-transferase III family.</text>
</comment>
<gene>
    <name evidence="3" type="ORF">ASPSYDRAFT_75724</name>
</gene>
<evidence type="ECO:0000259" key="2">
    <source>
        <dbReference type="Pfam" id="PF14330"/>
    </source>
</evidence>
<dbReference type="VEuPathDB" id="FungiDB:ASPSYDRAFT_75724"/>
<dbReference type="RefSeq" id="XP_040709207.1">
    <property type="nucleotide sequence ID" value="XM_040850820.1"/>
</dbReference>
<evidence type="ECO:0000313" key="3">
    <source>
        <dbReference type="EMBL" id="OJJ65401.1"/>
    </source>
</evidence>
<dbReference type="InterPro" id="IPR023606">
    <property type="entry name" value="CoA-Trfase_III_dom_1_sf"/>
</dbReference>
<proteinExistence type="inferred from homology"/>
<dbReference type="GeneID" id="63766893"/>
<protein>
    <recommendedName>
        <fullName evidence="2">DUF4387 domain-containing protein</fullName>
    </recommendedName>
</protein>
<reference evidence="4" key="1">
    <citation type="journal article" date="2017" name="Genome Biol.">
        <title>Comparative genomics reveals high biological diversity and specific adaptations in the industrially and medically important fungal genus Aspergillus.</title>
        <authorList>
            <person name="de Vries R.P."/>
            <person name="Riley R."/>
            <person name="Wiebenga A."/>
            <person name="Aguilar-Osorio G."/>
            <person name="Amillis S."/>
            <person name="Uchima C.A."/>
            <person name="Anderluh G."/>
            <person name="Asadollahi M."/>
            <person name="Askin M."/>
            <person name="Barry K."/>
            <person name="Battaglia E."/>
            <person name="Bayram O."/>
            <person name="Benocci T."/>
            <person name="Braus-Stromeyer S.A."/>
            <person name="Caldana C."/>
            <person name="Canovas D."/>
            <person name="Cerqueira G.C."/>
            <person name="Chen F."/>
            <person name="Chen W."/>
            <person name="Choi C."/>
            <person name="Clum A."/>
            <person name="Dos Santos R.A."/>
            <person name="Damasio A.R."/>
            <person name="Diallinas G."/>
            <person name="Emri T."/>
            <person name="Fekete E."/>
            <person name="Flipphi M."/>
            <person name="Freyberg S."/>
            <person name="Gallo A."/>
            <person name="Gournas C."/>
            <person name="Habgood R."/>
            <person name="Hainaut M."/>
            <person name="Harispe M.L."/>
            <person name="Henrissat B."/>
            <person name="Hilden K.S."/>
            <person name="Hope R."/>
            <person name="Hossain A."/>
            <person name="Karabika E."/>
            <person name="Karaffa L."/>
            <person name="Karanyi Z."/>
            <person name="Krasevec N."/>
            <person name="Kuo A."/>
            <person name="Kusch H."/>
            <person name="LaButti K."/>
            <person name="Lagendijk E.L."/>
            <person name="Lapidus A."/>
            <person name="Levasseur A."/>
            <person name="Lindquist E."/>
            <person name="Lipzen A."/>
            <person name="Logrieco A.F."/>
            <person name="MacCabe A."/>
            <person name="Maekelae M.R."/>
            <person name="Malavazi I."/>
            <person name="Melin P."/>
            <person name="Meyer V."/>
            <person name="Mielnichuk N."/>
            <person name="Miskei M."/>
            <person name="Molnar A.P."/>
            <person name="Mule G."/>
            <person name="Ngan C.Y."/>
            <person name="Orejas M."/>
            <person name="Orosz E."/>
            <person name="Ouedraogo J.P."/>
            <person name="Overkamp K.M."/>
            <person name="Park H.-S."/>
            <person name="Perrone G."/>
            <person name="Piumi F."/>
            <person name="Punt P.J."/>
            <person name="Ram A.F."/>
            <person name="Ramon A."/>
            <person name="Rauscher S."/>
            <person name="Record E."/>
            <person name="Riano-Pachon D.M."/>
            <person name="Robert V."/>
            <person name="Roehrig J."/>
            <person name="Ruller R."/>
            <person name="Salamov A."/>
            <person name="Salih N.S."/>
            <person name="Samson R.A."/>
            <person name="Sandor E."/>
            <person name="Sanguinetti M."/>
            <person name="Schuetze T."/>
            <person name="Sepcic K."/>
            <person name="Shelest E."/>
            <person name="Sherlock G."/>
            <person name="Sophianopoulou V."/>
            <person name="Squina F.M."/>
            <person name="Sun H."/>
            <person name="Susca A."/>
            <person name="Todd R.B."/>
            <person name="Tsang A."/>
            <person name="Unkles S.E."/>
            <person name="van de Wiele N."/>
            <person name="van Rossen-Uffink D."/>
            <person name="Oliveira J.V."/>
            <person name="Vesth T.C."/>
            <person name="Visser J."/>
            <person name="Yu J.-H."/>
            <person name="Zhou M."/>
            <person name="Andersen M.R."/>
            <person name="Archer D.B."/>
            <person name="Baker S.E."/>
            <person name="Benoit I."/>
            <person name="Brakhage A.A."/>
            <person name="Braus G.H."/>
            <person name="Fischer R."/>
            <person name="Frisvad J.C."/>
            <person name="Goldman G.H."/>
            <person name="Houbraken J."/>
            <person name="Oakley B."/>
            <person name="Pocsi I."/>
            <person name="Scazzocchio C."/>
            <person name="Seiboth B."/>
            <person name="vanKuyk P.A."/>
            <person name="Wortman J."/>
            <person name="Dyer P.S."/>
            <person name="Grigoriev I.V."/>
        </authorList>
    </citation>
    <scope>NUCLEOTIDE SEQUENCE [LARGE SCALE GENOMIC DNA]</scope>
    <source>
        <strain evidence="4">CBS 593.65</strain>
    </source>
</reference>
<accession>A0A1L9U160</accession>
<feature type="domain" description="DUF4387" evidence="2">
    <location>
        <begin position="3"/>
        <end position="41"/>
    </location>
</feature>
<dbReference type="GO" id="GO:0003824">
    <property type="term" value="F:catalytic activity"/>
    <property type="evidence" value="ECO:0007669"/>
    <property type="project" value="InterPro"/>
</dbReference>
<dbReference type="PANTHER" id="PTHR48228:SF4">
    <property type="entry name" value="BLR3030 PROTEIN"/>
    <property type="match status" value="1"/>
</dbReference>
<dbReference type="InterPro" id="IPR050509">
    <property type="entry name" value="CoA-transferase_III"/>
</dbReference>
<dbReference type="STRING" id="1036612.A0A1L9U160"/>
<dbReference type="AlphaFoldDB" id="A0A1L9U160"/>
<dbReference type="SUPFAM" id="SSF89796">
    <property type="entry name" value="CoA-transferase family III (CaiB/BaiF)"/>
    <property type="match status" value="2"/>
</dbReference>
<dbReference type="InterPro" id="IPR025496">
    <property type="entry name" value="DUF4387"/>
</dbReference>
<organism evidence="3 4">
    <name type="scientific">Aspergillus sydowii CBS 593.65</name>
    <dbReference type="NCBI Taxonomy" id="1036612"/>
    <lineage>
        <taxon>Eukaryota</taxon>
        <taxon>Fungi</taxon>
        <taxon>Dikarya</taxon>
        <taxon>Ascomycota</taxon>
        <taxon>Pezizomycotina</taxon>
        <taxon>Eurotiomycetes</taxon>
        <taxon>Eurotiomycetidae</taxon>
        <taxon>Eurotiales</taxon>
        <taxon>Aspergillaceae</taxon>
        <taxon>Aspergillus</taxon>
        <taxon>Aspergillus subgen. Nidulantes</taxon>
    </lineage>
</organism>
<dbReference type="PANTHER" id="PTHR48228">
    <property type="entry name" value="SUCCINYL-COA--D-CITRAMALATE COA-TRANSFERASE"/>
    <property type="match status" value="1"/>
</dbReference>
<feature type="non-terminal residue" evidence="3">
    <location>
        <position position="1"/>
    </location>
</feature>
<sequence length="509" mass="54590">MESYHLEREDIITSMFFEPALAWKCTTRRPWEQGTVGEHDSAQSRLTFTARDSVAYIWKTLGLPSESVSHLHLPGEGLGPPSSFKIAHLAQASIGLSALLAAQIHAPRNSTLTPAVTVPLQHAAIEPAPSPWGPIGGLHKVADGYVRLHDSFPNHRDGAKALLGCSPGADREEISAKAAAWRAIDLESAAFDSKLVISALRSYAEWDVLPQARAIADFTIILRKLSDGPKGLPRTMKSHNADKALRGLRVLELSRVIAAPLSGKTLAAHGADVLWITSPNLPGLPTVDRDFGRGKRTIHLDLSDASDRDGLSPLLDDAHVFVQGFRPGGLASRGLSPSDLAKKYKHLNIICANMSAYGPDGPWSSKRGFDSLVQTCSGMNVSEAEHFGAGQAARPTPCQALDHAGGYFLAAGIMTALYKQATEGGSWEADVSLAGLMKYLRSLGQFEGKTGFATRDYTCTTDVPAEYLETRATGFGEMTALKHSASIEGLNVGWDAMPKPLGTGNKTWL</sequence>
<keyword evidence="4" id="KW-1185">Reference proteome</keyword>
<dbReference type="Pfam" id="PF14330">
    <property type="entry name" value="DUF4387"/>
    <property type="match status" value="1"/>
</dbReference>
<name>A0A1L9U160_9EURO</name>
<dbReference type="Pfam" id="PF02515">
    <property type="entry name" value="CoA_transf_3"/>
    <property type="match status" value="1"/>
</dbReference>
<evidence type="ECO:0000313" key="4">
    <source>
        <dbReference type="Proteomes" id="UP000184356"/>
    </source>
</evidence>
<dbReference type="InterPro" id="IPR003673">
    <property type="entry name" value="CoA-Trfase_fam_III"/>
</dbReference>
<dbReference type="Gene3D" id="3.40.50.10540">
    <property type="entry name" value="Crotonobetainyl-coa:carnitine coa-transferase, domain 1"/>
    <property type="match status" value="1"/>
</dbReference>
<dbReference type="OrthoDB" id="5863171at2759"/>
<dbReference type="Proteomes" id="UP000184356">
    <property type="component" value="Unassembled WGS sequence"/>
</dbReference>
<evidence type="ECO:0000256" key="1">
    <source>
        <dbReference type="ARBA" id="ARBA00008383"/>
    </source>
</evidence>